<accession>A0A5T6PG26</accession>
<organism evidence="1">
    <name type="scientific">Salmonella enterica</name>
    <name type="common">Salmonella choleraesuis</name>
    <dbReference type="NCBI Taxonomy" id="28901"/>
    <lineage>
        <taxon>Bacteria</taxon>
        <taxon>Pseudomonadati</taxon>
        <taxon>Pseudomonadota</taxon>
        <taxon>Gammaproteobacteria</taxon>
        <taxon>Enterobacterales</taxon>
        <taxon>Enterobacteriaceae</taxon>
        <taxon>Salmonella</taxon>
    </lineage>
</organism>
<evidence type="ECO:0000313" key="1">
    <source>
        <dbReference type="EMBL" id="EBM6212638.1"/>
    </source>
</evidence>
<name>A0A5T6PG26_SALER</name>
<proteinExistence type="predicted"/>
<reference evidence="1" key="1">
    <citation type="submission" date="2018-08" db="EMBL/GenBank/DDBJ databases">
        <authorList>
            <consortium name="PulseNet: The National Subtyping Network for Foodborne Disease Surveillance"/>
            <person name="Tarr C.L."/>
            <person name="Trees E."/>
            <person name="Katz L.S."/>
            <person name="Carleton-Romer H.A."/>
            <person name="Stroika S."/>
            <person name="Kucerova Z."/>
            <person name="Roache K.F."/>
            <person name="Sabol A.L."/>
            <person name="Besser J."/>
            <person name="Gerner-Smidt P."/>
        </authorList>
    </citation>
    <scope>NUCLEOTIDE SEQUENCE</scope>
    <source>
        <strain evidence="1">PNUSAS050346</strain>
    </source>
</reference>
<gene>
    <name evidence="1" type="ORF">D2W78_12975</name>
</gene>
<sequence length="71" mass="8599">MKAIPYFILCAIRNSKSLYSYKQIIKTHRDDLNPIFFIIIANNYIPTRVHFVTKRYPYKLYAQFCNESLQY</sequence>
<comment type="caution">
    <text evidence="1">The sequence shown here is derived from an EMBL/GenBank/DDBJ whole genome shotgun (WGS) entry which is preliminary data.</text>
</comment>
<dbReference type="EMBL" id="AAGDEP010000007">
    <property type="protein sequence ID" value="EBM6212638.1"/>
    <property type="molecule type" value="Genomic_DNA"/>
</dbReference>
<protein>
    <submittedName>
        <fullName evidence="1">Uncharacterized protein</fullName>
    </submittedName>
</protein>
<dbReference type="AlphaFoldDB" id="A0A5T6PG26"/>